<proteinExistence type="predicted"/>
<protein>
    <submittedName>
        <fullName evidence="1">Uncharacterized protein</fullName>
    </submittedName>
</protein>
<dbReference type="AlphaFoldDB" id="A0A841KCP9"/>
<comment type="caution">
    <text evidence="1">The sequence shown here is derived from an EMBL/GenBank/DDBJ whole genome shotgun (WGS) entry which is preliminary data.</text>
</comment>
<dbReference type="Proteomes" id="UP000588017">
    <property type="component" value="Unassembled WGS sequence"/>
</dbReference>
<gene>
    <name evidence="1" type="ORF">HNQ73_000657</name>
</gene>
<dbReference type="EMBL" id="JACHEH010000002">
    <property type="protein sequence ID" value="MBB6167039.1"/>
    <property type="molecule type" value="Genomic_DNA"/>
</dbReference>
<sequence>MALIDNGRLRDERLNETQFTSLAQARPHIQID</sequence>
<name>A0A841KCP9_9HYPH</name>
<evidence type="ECO:0000313" key="2">
    <source>
        <dbReference type="Proteomes" id="UP000588017"/>
    </source>
</evidence>
<evidence type="ECO:0000313" key="1">
    <source>
        <dbReference type="EMBL" id="MBB6167039.1"/>
    </source>
</evidence>
<accession>A0A841KCP9</accession>
<keyword evidence="2" id="KW-1185">Reference proteome</keyword>
<organism evidence="1 2">
    <name type="scientific">Chelatococcus composti</name>
    <dbReference type="NCBI Taxonomy" id="1743235"/>
    <lineage>
        <taxon>Bacteria</taxon>
        <taxon>Pseudomonadati</taxon>
        <taxon>Pseudomonadota</taxon>
        <taxon>Alphaproteobacteria</taxon>
        <taxon>Hyphomicrobiales</taxon>
        <taxon>Chelatococcaceae</taxon>
        <taxon>Chelatococcus</taxon>
    </lineage>
</organism>
<reference evidence="1 2" key="1">
    <citation type="submission" date="2020-08" db="EMBL/GenBank/DDBJ databases">
        <title>Genomic Encyclopedia of Type Strains, Phase IV (KMG-IV): sequencing the most valuable type-strain genomes for metagenomic binning, comparative biology and taxonomic classification.</title>
        <authorList>
            <person name="Goeker M."/>
        </authorList>
    </citation>
    <scope>NUCLEOTIDE SEQUENCE [LARGE SCALE GENOMIC DNA]</scope>
    <source>
        <strain evidence="1 2">DSM 101465</strain>
    </source>
</reference>